<gene>
    <name evidence="9" type="ORF">LCGC14_2803410</name>
</gene>
<dbReference type="Pfam" id="PF00078">
    <property type="entry name" value="RVT_1"/>
    <property type="match status" value="1"/>
</dbReference>
<protein>
    <recommendedName>
        <fullName evidence="8">Reverse transcriptase domain-containing protein</fullName>
    </recommendedName>
</protein>
<comment type="caution">
    <text evidence="9">The sequence shown here is derived from an EMBL/GenBank/DDBJ whole genome shotgun (WGS) entry which is preliminary data.</text>
</comment>
<dbReference type="AlphaFoldDB" id="A0A0F9BDF5"/>
<evidence type="ECO:0000256" key="4">
    <source>
        <dbReference type="ARBA" id="ARBA00022842"/>
    </source>
</evidence>
<comment type="catalytic activity">
    <reaction evidence="7">
        <text>DNA(n) + a 2'-deoxyribonucleoside 5'-triphosphate = DNA(n+1) + diphosphate</text>
        <dbReference type="Rhea" id="RHEA:22508"/>
        <dbReference type="Rhea" id="RHEA-COMP:17339"/>
        <dbReference type="Rhea" id="RHEA-COMP:17340"/>
        <dbReference type="ChEBI" id="CHEBI:33019"/>
        <dbReference type="ChEBI" id="CHEBI:61560"/>
        <dbReference type="ChEBI" id="CHEBI:173112"/>
        <dbReference type="EC" id="2.7.7.49"/>
    </reaction>
</comment>
<evidence type="ECO:0000256" key="1">
    <source>
        <dbReference type="ARBA" id="ARBA00022679"/>
    </source>
</evidence>
<name>A0A0F9BDF5_9ZZZZ</name>
<dbReference type="GO" id="GO:0046872">
    <property type="term" value="F:metal ion binding"/>
    <property type="evidence" value="ECO:0007669"/>
    <property type="project" value="UniProtKB-KW"/>
</dbReference>
<evidence type="ECO:0000313" key="9">
    <source>
        <dbReference type="EMBL" id="KKK82436.1"/>
    </source>
</evidence>
<sequence length="188" mass="22542">MGWKEFYIKKRSGGKRLITSPNEEIKEQQKQILKELYKIYYPFDDFHYAFGGLPFKNIKLLAEKHISKKVVVRLDIKDFFNNIDEEILLKKLEKDFKKKKVKKPDIFLNKIKKYCFYKNEIPQGAITSPFLSNIYLKSFDRVISTITKWGYYSYSRYFDDLTFSFNSKETNMCPGHTPKERAKKKKKK</sequence>
<dbReference type="SUPFAM" id="SSF56672">
    <property type="entry name" value="DNA/RNA polymerases"/>
    <property type="match status" value="1"/>
</dbReference>
<dbReference type="InterPro" id="IPR000123">
    <property type="entry name" value="Reverse_transcriptase_msDNA"/>
</dbReference>
<dbReference type="PANTHER" id="PTHR34047:SF7">
    <property type="entry name" value="RNA-DIRECTED DNA POLYMERASE"/>
    <property type="match status" value="1"/>
</dbReference>
<keyword evidence="4" id="KW-0460">Magnesium</keyword>
<evidence type="ECO:0000256" key="2">
    <source>
        <dbReference type="ARBA" id="ARBA00022695"/>
    </source>
</evidence>
<dbReference type="PROSITE" id="PS50878">
    <property type="entry name" value="RT_POL"/>
    <property type="match status" value="1"/>
</dbReference>
<dbReference type="InterPro" id="IPR051083">
    <property type="entry name" value="GrpII_Intron_Splice-Mob/Def"/>
</dbReference>
<dbReference type="InterPro" id="IPR000477">
    <property type="entry name" value="RT_dom"/>
</dbReference>
<dbReference type="EMBL" id="LAZR01052674">
    <property type="protein sequence ID" value="KKK82436.1"/>
    <property type="molecule type" value="Genomic_DNA"/>
</dbReference>
<dbReference type="GO" id="GO:0003723">
    <property type="term" value="F:RNA binding"/>
    <property type="evidence" value="ECO:0007669"/>
    <property type="project" value="InterPro"/>
</dbReference>
<proteinExistence type="inferred from homology"/>
<keyword evidence="3" id="KW-0479">Metal-binding</keyword>
<evidence type="ECO:0000256" key="3">
    <source>
        <dbReference type="ARBA" id="ARBA00022723"/>
    </source>
</evidence>
<comment type="similarity">
    <text evidence="6">Belongs to the bacterial reverse transcriptase family.</text>
</comment>
<dbReference type="PRINTS" id="PR00866">
    <property type="entry name" value="RNADNAPOLMS"/>
</dbReference>
<dbReference type="PANTHER" id="PTHR34047">
    <property type="entry name" value="NUCLEAR INTRON MATURASE 1, MITOCHONDRIAL-RELATED"/>
    <property type="match status" value="1"/>
</dbReference>
<dbReference type="InterPro" id="IPR043502">
    <property type="entry name" value="DNA/RNA_pol_sf"/>
</dbReference>
<accession>A0A0F9BDF5</accession>
<dbReference type="GO" id="GO:0003964">
    <property type="term" value="F:RNA-directed DNA polymerase activity"/>
    <property type="evidence" value="ECO:0007669"/>
    <property type="project" value="UniProtKB-EC"/>
</dbReference>
<keyword evidence="2" id="KW-0548">Nucleotidyltransferase</keyword>
<feature type="domain" description="Reverse transcriptase" evidence="8">
    <location>
        <begin position="1"/>
        <end position="188"/>
    </location>
</feature>
<evidence type="ECO:0000256" key="5">
    <source>
        <dbReference type="ARBA" id="ARBA00023118"/>
    </source>
</evidence>
<evidence type="ECO:0000259" key="8">
    <source>
        <dbReference type="PROSITE" id="PS50878"/>
    </source>
</evidence>
<keyword evidence="5" id="KW-0051">Antiviral defense</keyword>
<reference evidence="9" key="1">
    <citation type="journal article" date="2015" name="Nature">
        <title>Complex archaea that bridge the gap between prokaryotes and eukaryotes.</title>
        <authorList>
            <person name="Spang A."/>
            <person name="Saw J.H."/>
            <person name="Jorgensen S.L."/>
            <person name="Zaremba-Niedzwiedzka K."/>
            <person name="Martijn J."/>
            <person name="Lind A.E."/>
            <person name="van Eijk R."/>
            <person name="Schleper C."/>
            <person name="Guy L."/>
            <person name="Ettema T.J."/>
        </authorList>
    </citation>
    <scope>NUCLEOTIDE SEQUENCE</scope>
</reference>
<keyword evidence="1" id="KW-0808">Transferase</keyword>
<dbReference type="GO" id="GO:0051607">
    <property type="term" value="P:defense response to virus"/>
    <property type="evidence" value="ECO:0007669"/>
    <property type="project" value="UniProtKB-KW"/>
</dbReference>
<evidence type="ECO:0000256" key="7">
    <source>
        <dbReference type="ARBA" id="ARBA00048173"/>
    </source>
</evidence>
<evidence type="ECO:0000256" key="6">
    <source>
        <dbReference type="ARBA" id="ARBA00034120"/>
    </source>
</evidence>
<organism evidence="9">
    <name type="scientific">marine sediment metagenome</name>
    <dbReference type="NCBI Taxonomy" id="412755"/>
    <lineage>
        <taxon>unclassified sequences</taxon>
        <taxon>metagenomes</taxon>
        <taxon>ecological metagenomes</taxon>
    </lineage>
</organism>